<protein>
    <submittedName>
        <fullName evidence="1">Uncharacterized protein</fullName>
    </submittedName>
</protein>
<name>A0ABU8YPJ4_9CYAN</name>
<dbReference type="Proteomes" id="UP001384579">
    <property type="component" value="Unassembled WGS sequence"/>
</dbReference>
<gene>
    <name evidence="1" type="ORF">WMG39_14820</name>
</gene>
<evidence type="ECO:0000313" key="1">
    <source>
        <dbReference type="EMBL" id="MEK0186111.1"/>
    </source>
</evidence>
<dbReference type="EMBL" id="JBBLXS010000181">
    <property type="protein sequence ID" value="MEK0186111.1"/>
    <property type="molecule type" value="Genomic_DNA"/>
</dbReference>
<keyword evidence="2" id="KW-1185">Reference proteome</keyword>
<organism evidence="1 2">
    <name type="scientific">Microcoleus anatoxicus PTRS2</name>
    <dbReference type="NCBI Taxonomy" id="2705321"/>
    <lineage>
        <taxon>Bacteria</taxon>
        <taxon>Bacillati</taxon>
        <taxon>Cyanobacteriota</taxon>
        <taxon>Cyanophyceae</taxon>
        <taxon>Oscillatoriophycideae</taxon>
        <taxon>Oscillatoriales</taxon>
        <taxon>Microcoleaceae</taxon>
        <taxon>Microcoleus</taxon>
        <taxon>Microcoleus anatoxicus</taxon>
    </lineage>
</organism>
<sequence length="119" mass="12684">MVALKKMKVTTSAGAGGTKSYYFMSNPLLYAQIGADVGISLAPNTEAQVIHRVQDLLLYGVLESLVVRTGTTALNRKSTKILCAVDKVADAEKNLNGQTIPKGVITSISTDLKAQNYLP</sequence>
<dbReference type="RefSeq" id="WP_340517101.1">
    <property type="nucleotide sequence ID" value="NZ_JBBLXS010000181.1"/>
</dbReference>
<evidence type="ECO:0000313" key="2">
    <source>
        <dbReference type="Proteomes" id="UP001384579"/>
    </source>
</evidence>
<comment type="caution">
    <text evidence="1">The sequence shown here is derived from an EMBL/GenBank/DDBJ whole genome shotgun (WGS) entry which is preliminary data.</text>
</comment>
<reference evidence="1 2" key="1">
    <citation type="journal article" date="2020" name="Harmful Algae">
        <title>Molecular and morphological characterization of a novel dihydroanatoxin-a producing Microcoleus species (cyanobacteria) from the Russian River, California, USA.</title>
        <authorList>
            <person name="Conklin K.Y."/>
            <person name="Stancheva R."/>
            <person name="Otten T.G."/>
            <person name="Fadness R."/>
            <person name="Boyer G.L."/>
            <person name="Read B."/>
            <person name="Zhang X."/>
            <person name="Sheath R.G."/>
        </authorList>
    </citation>
    <scope>NUCLEOTIDE SEQUENCE [LARGE SCALE GENOMIC DNA]</scope>
    <source>
        <strain evidence="1 2">PTRS2</strain>
    </source>
</reference>
<accession>A0ABU8YPJ4</accession>
<proteinExistence type="predicted"/>